<dbReference type="Proteomes" id="UP000501690">
    <property type="component" value="Linkage Group LG6"/>
</dbReference>
<sequence>MILRQLLNKNFDDDGVTKNAIDDVEEDFNVDSHVSKDDQHDNTKYGNNDDEEENSTPTLEDMFD</sequence>
<name>A0A4D6M4F3_VIGUN</name>
<evidence type="ECO:0000313" key="2">
    <source>
        <dbReference type="EMBL" id="QCD96199.1"/>
    </source>
</evidence>
<accession>A0A4D6M4F3</accession>
<organism evidence="2 3">
    <name type="scientific">Vigna unguiculata</name>
    <name type="common">Cowpea</name>
    <dbReference type="NCBI Taxonomy" id="3917"/>
    <lineage>
        <taxon>Eukaryota</taxon>
        <taxon>Viridiplantae</taxon>
        <taxon>Streptophyta</taxon>
        <taxon>Embryophyta</taxon>
        <taxon>Tracheophyta</taxon>
        <taxon>Spermatophyta</taxon>
        <taxon>Magnoliopsida</taxon>
        <taxon>eudicotyledons</taxon>
        <taxon>Gunneridae</taxon>
        <taxon>Pentapetalae</taxon>
        <taxon>rosids</taxon>
        <taxon>fabids</taxon>
        <taxon>Fabales</taxon>
        <taxon>Fabaceae</taxon>
        <taxon>Papilionoideae</taxon>
        <taxon>50 kb inversion clade</taxon>
        <taxon>NPAAA clade</taxon>
        <taxon>indigoferoid/millettioid clade</taxon>
        <taxon>Phaseoleae</taxon>
        <taxon>Vigna</taxon>
    </lineage>
</organism>
<proteinExistence type="predicted"/>
<dbReference type="AlphaFoldDB" id="A0A4D6M4F3"/>
<reference evidence="2 3" key="1">
    <citation type="submission" date="2019-04" db="EMBL/GenBank/DDBJ databases">
        <title>An improved genome assembly and genetic linkage map for asparagus bean, Vigna unguiculata ssp. sesquipedialis.</title>
        <authorList>
            <person name="Xia Q."/>
            <person name="Zhang R."/>
            <person name="Dong Y."/>
        </authorList>
    </citation>
    <scope>NUCLEOTIDE SEQUENCE [LARGE SCALE GENOMIC DNA]</scope>
    <source>
        <tissue evidence="2">Leaf</tissue>
    </source>
</reference>
<feature type="region of interest" description="Disordered" evidence="1">
    <location>
        <begin position="28"/>
        <end position="64"/>
    </location>
</feature>
<protein>
    <submittedName>
        <fullName evidence="2">Uncharacterized protein</fullName>
    </submittedName>
</protein>
<evidence type="ECO:0000256" key="1">
    <source>
        <dbReference type="SAM" id="MobiDB-lite"/>
    </source>
</evidence>
<feature type="compositionally biased region" description="Basic and acidic residues" evidence="1">
    <location>
        <begin position="33"/>
        <end position="43"/>
    </location>
</feature>
<keyword evidence="3" id="KW-1185">Reference proteome</keyword>
<gene>
    <name evidence="2" type="ORF">DEO72_LG6g901</name>
</gene>
<evidence type="ECO:0000313" key="3">
    <source>
        <dbReference type="Proteomes" id="UP000501690"/>
    </source>
</evidence>
<dbReference type="EMBL" id="CP039350">
    <property type="protein sequence ID" value="QCD96199.1"/>
    <property type="molecule type" value="Genomic_DNA"/>
</dbReference>